<dbReference type="Gene3D" id="2.40.170.20">
    <property type="entry name" value="TonB-dependent receptor, beta-barrel domain"/>
    <property type="match status" value="1"/>
</dbReference>
<dbReference type="Gene3D" id="2.60.40.1120">
    <property type="entry name" value="Carboxypeptidase-like, regulatory domain"/>
    <property type="match status" value="1"/>
</dbReference>
<keyword evidence="7 8" id="KW-0998">Cell outer membrane</keyword>
<evidence type="ECO:0000256" key="1">
    <source>
        <dbReference type="ARBA" id="ARBA00004571"/>
    </source>
</evidence>
<evidence type="ECO:0000256" key="7">
    <source>
        <dbReference type="ARBA" id="ARBA00023237"/>
    </source>
</evidence>
<keyword evidence="12" id="KW-0675">Receptor</keyword>
<dbReference type="InterPro" id="IPR036942">
    <property type="entry name" value="Beta-barrel_TonB_sf"/>
</dbReference>
<dbReference type="InterPro" id="IPR012910">
    <property type="entry name" value="Plug_dom"/>
</dbReference>
<dbReference type="Pfam" id="PF00593">
    <property type="entry name" value="TonB_dep_Rec_b-barrel"/>
    <property type="match status" value="1"/>
</dbReference>
<dbReference type="EMBL" id="BAABHC010000005">
    <property type="protein sequence ID" value="GAA4429089.1"/>
    <property type="molecule type" value="Genomic_DNA"/>
</dbReference>
<accession>A0ABP8LG92</accession>
<dbReference type="NCBIfam" id="TIGR04057">
    <property type="entry name" value="SusC_RagA_signa"/>
    <property type="match status" value="1"/>
</dbReference>
<dbReference type="PROSITE" id="PS52016">
    <property type="entry name" value="TONB_DEPENDENT_REC_3"/>
    <property type="match status" value="1"/>
</dbReference>
<evidence type="ECO:0000259" key="10">
    <source>
        <dbReference type="Pfam" id="PF00593"/>
    </source>
</evidence>
<evidence type="ECO:0000313" key="13">
    <source>
        <dbReference type="Proteomes" id="UP001500552"/>
    </source>
</evidence>
<dbReference type="InterPro" id="IPR008969">
    <property type="entry name" value="CarboxyPept-like_regulatory"/>
</dbReference>
<dbReference type="InterPro" id="IPR023997">
    <property type="entry name" value="TonB-dep_OMP_SusC/RagA_CS"/>
</dbReference>
<evidence type="ECO:0000313" key="12">
    <source>
        <dbReference type="EMBL" id="GAA4429089.1"/>
    </source>
</evidence>
<dbReference type="Gene3D" id="2.170.130.10">
    <property type="entry name" value="TonB-dependent receptor, plug domain"/>
    <property type="match status" value="1"/>
</dbReference>
<dbReference type="InterPro" id="IPR039426">
    <property type="entry name" value="TonB-dep_rcpt-like"/>
</dbReference>
<evidence type="ECO:0000256" key="6">
    <source>
        <dbReference type="ARBA" id="ARBA00023136"/>
    </source>
</evidence>
<dbReference type="InterPro" id="IPR037066">
    <property type="entry name" value="Plug_dom_sf"/>
</dbReference>
<feature type="domain" description="TonB-dependent receptor plug" evidence="11">
    <location>
        <begin position="122"/>
        <end position="242"/>
    </location>
</feature>
<evidence type="ECO:0000256" key="8">
    <source>
        <dbReference type="PROSITE-ProRule" id="PRU01360"/>
    </source>
</evidence>
<keyword evidence="13" id="KW-1185">Reference proteome</keyword>
<gene>
    <name evidence="12" type="ORF">GCM10023188_14060</name>
</gene>
<dbReference type="Proteomes" id="UP001500552">
    <property type="component" value="Unassembled WGS sequence"/>
</dbReference>
<evidence type="ECO:0000256" key="4">
    <source>
        <dbReference type="ARBA" id="ARBA00022692"/>
    </source>
</evidence>
<keyword evidence="4 8" id="KW-0812">Transmembrane</keyword>
<evidence type="ECO:0000256" key="5">
    <source>
        <dbReference type="ARBA" id="ARBA00023077"/>
    </source>
</evidence>
<name>A0ABP8LG92_9BACT</name>
<protein>
    <submittedName>
        <fullName evidence="12">TonB-dependent receptor</fullName>
    </submittedName>
</protein>
<comment type="subcellular location">
    <subcellularLocation>
        <location evidence="1 8">Cell outer membrane</location>
        <topology evidence="1 8">Multi-pass membrane protein</topology>
    </subcellularLocation>
</comment>
<dbReference type="SUPFAM" id="SSF56935">
    <property type="entry name" value="Porins"/>
    <property type="match status" value="1"/>
</dbReference>
<dbReference type="Pfam" id="PF07715">
    <property type="entry name" value="Plug"/>
    <property type="match status" value="1"/>
</dbReference>
<sequence>MAFIPLALIGAALPQEAISHPSVVSANAFEWTISGIVTSEAGAPLPGVTVLLKGTTNGAATGADGSFNLSVPETPGTLVFSFIGFNTVEREFSGPQTINVTLSEDTEALEEVVVVGYGTQKKADITGAIATLDAKAIEERPIARVDQALVGQMAGVRVQQTSGLPGQGFSIQVRGSGSISAGNEPLYVIDGFPLDVSTQNSAGGFSQGNPLDNINPNDIESIQVLKDASAAAIYGSRGANGVVIITTKSGKSGKPRITFNTYAGWNETAKKLDVLSGEEWIDRAIEMVNYNWVNSGEGRTASQSSAERMAILGRFSPSLILDERWLQPGHPGLQIVDWQDEVFRKGLVQNYQVTASGGTDAVNYYVSGDYLNQEGIALGVGYERYSGRANVEVKANNKLKFGLNLNPSYAIINDPGVEGKDQQMHIAVGFNPVVEDTVGLDVNTGNNLPYQWGVSRNSPVRVIENSIGETKIFRTLVTLFGEYSIVDNLRFRSTVNLDHSDANIKSFTPSFVSGQRGNRQASGTFNGYRKQTFVNENTLSYDRVIGQNHNVSALAGMSYNMGSFNNWQIRSAGGFGTDDISTLNAANNINVGSTFTTENKHTMLSYFGRVQYNFAERYLLSATIRRDGSSRFGEDTKWGTFPSASVGWRISEESFMESIGLINDLKLRASWGISGNNTIGNYAHIALLDFSNYTFGNNIATGQVPANAPNPNLGWEESRTIDVGFDMGLFENRIFTSFDYYTKTNSNLLLDIPVPTATGFSNALTNIGEVYNKGWEFELTTRNMTGAFNWTTNLNLSHNKNEVRQLGPNNTPVEAGEFGTFHRILQIGQPLWSIYVVQQDGILTQQDIDNGVPLYGNQTVGDPRYVDANGDGEISPDDRVIAGKPNPDYVWGVTNTFSFKGFDLRVLLQGQRGGEIYSLFGRAMDRPGQGLVENTLGLHRDRWRSPEDPGAGLRGKANSNFGFLKSDAWLYSSDYWRVRNITLGYDLGQLIQNKSLVQGARVYVSAENWFGDDKYEGGFNPEAINTGGDDYGAFPLAKSMTIGLNLTF</sequence>
<proteinExistence type="inferred from homology"/>
<organism evidence="12 13">
    <name type="scientific">Pontibacter saemangeumensis</name>
    <dbReference type="NCBI Taxonomy" id="1084525"/>
    <lineage>
        <taxon>Bacteria</taxon>
        <taxon>Pseudomonadati</taxon>
        <taxon>Bacteroidota</taxon>
        <taxon>Cytophagia</taxon>
        <taxon>Cytophagales</taxon>
        <taxon>Hymenobacteraceae</taxon>
        <taxon>Pontibacter</taxon>
    </lineage>
</organism>
<reference evidence="13" key="1">
    <citation type="journal article" date="2019" name="Int. J. Syst. Evol. Microbiol.">
        <title>The Global Catalogue of Microorganisms (GCM) 10K type strain sequencing project: providing services to taxonomists for standard genome sequencing and annotation.</title>
        <authorList>
            <consortium name="The Broad Institute Genomics Platform"/>
            <consortium name="The Broad Institute Genome Sequencing Center for Infectious Disease"/>
            <person name="Wu L."/>
            <person name="Ma J."/>
        </authorList>
    </citation>
    <scope>NUCLEOTIDE SEQUENCE [LARGE SCALE GENOMIC DNA]</scope>
    <source>
        <strain evidence="13">JCM 17926</strain>
    </source>
</reference>
<dbReference type="Pfam" id="PF13715">
    <property type="entry name" value="CarbopepD_reg_2"/>
    <property type="match status" value="1"/>
</dbReference>
<evidence type="ECO:0000259" key="11">
    <source>
        <dbReference type="Pfam" id="PF07715"/>
    </source>
</evidence>
<dbReference type="InterPro" id="IPR000531">
    <property type="entry name" value="Beta-barrel_TonB"/>
</dbReference>
<feature type="domain" description="TonB-dependent receptor-like beta-barrel" evidence="10">
    <location>
        <begin position="468"/>
        <end position="802"/>
    </location>
</feature>
<keyword evidence="5 9" id="KW-0798">TonB box</keyword>
<dbReference type="NCBIfam" id="TIGR04056">
    <property type="entry name" value="OMP_RagA_SusC"/>
    <property type="match status" value="1"/>
</dbReference>
<dbReference type="SUPFAM" id="SSF49464">
    <property type="entry name" value="Carboxypeptidase regulatory domain-like"/>
    <property type="match status" value="1"/>
</dbReference>
<comment type="caution">
    <text evidence="12">The sequence shown here is derived from an EMBL/GenBank/DDBJ whole genome shotgun (WGS) entry which is preliminary data.</text>
</comment>
<keyword evidence="2 8" id="KW-0813">Transport</keyword>
<evidence type="ECO:0000256" key="2">
    <source>
        <dbReference type="ARBA" id="ARBA00022448"/>
    </source>
</evidence>
<comment type="similarity">
    <text evidence="8 9">Belongs to the TonB-dependent receptor family.</text>
</comment>
<dbReference type="InterPro" id="IPR023996">
    <property type="entry name" value="TonB-dep_OMP_SusC/RagA"/>
</dbReference>
<keyword evidence="6 8" id="KW-0472">Membrane</keyword>
<evidence type="ECO:0000256" key="3">
    <source>
        <dbReference type="ARBA" id="ARBA00022452"/>
    </source>
</evidence>
<evidence type="ECO:0000256" key="9">
    <source>
        <dbReference type="RuleBase" id="RU003357"/>
    </source>
</evidence>
<keyword evidence="3 8" id="KW-1134">Transmembrane beta strand</keyword>